<keyword evidence="1" id="KW-0472">Membrane</keyword>
<evidence type="ECO:0000313" key="3">
    <source>
        <dbReference type="Proteomes" id="UP000004259"/>
    </source>
</evidence>
<protein>
    <submittedName>
        <fullName evidence="2">Conserved domain protein</fullName>
    </submittedName>
</protein>
<keyword evidence="3" id="KW-1185">Reference proteome</keyword>
<gene>
    <name evidence="2" type="ORF">CUS_4431</name>
</gene>
<evidence type="ECO:0000256" key="1">
    <source>
        <dbReference type="SAM" id="Phobius"/>
    </source>
</evidence>
<dbReference type="AlphaFoldDB" id="E9S794"/>
<comment type="caution">
    <text evidence="2">The sequence shown here is derived from an EMBL/GenBank/DDBJ whole genome shotgun (WGS) entry which is preliminary data.</text>
</comment>
<organism evidence="2 3">
    <name type="scientific">Ruminococcus albus 8</name>
    <dbReference type="NCBI Taxonomy" id="246199"/>
    <lineage>
        <taxon>Bacteria</taxon>
        <taxon>Bacillati</taxon>
        <taxon>Bacillota</taxon>
        <taxon>Clostridia</taxon>
        <taxon>Eubacteriales</taxon>
        <taxon>Oscillospiraceae</taxon>
        <taxon>Ruminococcus</taxon>
    </lineage>
</organism>
<dbReference type="RefSeq" id="WP_002846756.1">
    <property type="nucleotide sequence ID" value="NZ_ADKM02000007.1"/>
</dbReference>
<accession>E9S794</accession>
<evidence type="ECO:0000313" key="2">
    <source>
        <dbReference type="EMBL" id="EGC04850.1"/>
    </source>
</evidence>
<dbReference type="Proteomes" id="UP000004259">
    <property type="component" value="Unassembled WGS sequence"/>
</dbReference>
<keyword evidence="1" id="KW-1133">Transmembrane helix</keyword>
<proteinExistence type="predicted"/>
<sequence length="98" mass="11216">MKYINDKNNEIIRSYRSNRKLWQRVLSFVTVLALVTNTMYTGGLLKYVDFTAILRAESAGEVPSYTTDNDASSYGSDIGFDDTGAGIKKFLDYCYYFY</sequence>
<reference evidence="2 3" key="1">
    <citation type="submission" date="2011-02" db="EMBL/GenBank/DDBJ databases">
        <authorList>
            <person name="Nelson K.E."/>
            <person name="Sutton G."/>
            <person name="Torralba M."/>
            <person name="Durkin S."/>
            <person name="Harkins D."/>
            <person name="Montgomery R."/>
            <person name="Ziemer C."/>
            <person name="Klaassens E."/>
            <person name="Ocuiv P."/>
            <person name="Morrison M."/>
        </authorList>
    </citation>
    <scope>NUCLEOTIDE SEQUENCE [LARGE SCALE GENOMIC DNA]</scope>
    <source>
        <strain evidence="2 3">8</strain>
    </source>
</reference>
<feature type="transmembrane region" description="Helical" evidence="1">
    <location>
        <begin position="21"/>
        <end position="40"/>
    </location>
</feature>
<name>E9S794_RUMAL</name>
<keyword evidence="1" id="KW-0812">Transmembrane</keyword>
<dbReference type="EMBL" id="ADKM02000007">
    <property type="protein sequence ID" value="EGC04850.1"/>
    <property type="molecule type" value="Genomic_DNA"/>
</dbReference>
<feature type="non-terminal residue" evidence="2">
    <location>
        <position position="98"/>
    </location>
</feature>
<dbReference type="STRING" id="246199.CUS_4431"/>